<accession>A0ACC6T130</accession>
<organism evidence="1 2">
    <name type="scientific">Mesorhizobium australicum</name>
    <dbReference type="NCBI Taxonomy" id="536018"/>
    <lineage>
        <taxon>Bacteria</taxon>
        <taxon>Pseudomonadati</taxon>
        <taxon>Pseudomonadota</taxon>
        <taxon>Alphaproteobacteria</taxon>
        <taxon>Hyphomicrobiales</taxon>
        <taxon>Phyllobacteriaceae</taxon>
        <taxon>Mesorhizobium</taxon>
    </lineage>
</organism>
<evidence type="ECO:0000313" key="1">
    <source>
        <dbReference type="EMBL" id="MER9285456.1"/>
    </source>
</evidence>
<proteinExistence type="predicted"/>
<comment type="caution">
    <text evidence="1">The sequence shown here is derived from an EMBL/GenBank/DDBJ whole genome shotgun (WGS) entry which is preliminary data.</text>
</comment>
<dbReference type="Proteomes" id="UP001480082">
    <property type="component" value="Unassembled WGS sequence"/>
</dbReference>
<name>A0ACC6T130_9HYPH</name>
<dbReference type="EMBL" id="JAMYRI010000008">
    <property type="protein sequence ID" value="MER9285456.1"/>
    <property type="molecule type" value="Genomic_DNA"/>
</dbReference>
<gene>
    <name evidence="1" type="ORF">NKI81_16005</name>
</gene>
<reference evidence="1 2" key="1">
    <citation type="journal article" date="2024" name="Proc. Natl. Acad. Sci. U.S.A.">
        <title>The evolutionary genomics of adaptation to stress in wild rhizobium bacteria.</title>
        <authorList>
            <person name="Kehlet-Delgado H."/>
            <person name="Montoya A.P."/>
            <person name="Jensen K.T."/>
            <person name="Wendlandt C.E."/>
            <person name="Dexheimer C."/>
            <person name="Roberts M."/>
            <person name="Torres Martinez L."/>
            <person name="Friesen M.L."/>
            <person name="Griffitts J.S."/>
            <person name="Porter S.S."/>
        </authorList>
    </citation>
    <scope>NUCLEOTIDE SEQUENCE [LARGE SCALE GENOMIC DNA]</scope>
    <source>
        <strain evidence="1 2">M0468</strain>
    </source>
</reference>
<protein>
    <submittedName>
        <fullName evidence="1">Uncharacterized protein</fullName>
    </submittedName>
</protein>
<keyword evidence="2" id="KW-1185">Reference proteome</keyword>
<evidence type="ECO:0000313" key="2">
    <source>
        <dbReference type="Proteomes" id="UP001480082"/>
    </source>
</evidence>
<sequence length="403" mass="46186">MNKPVRKDGTDTIPKLDQVNYLFETLGLISEQASFDDIRQELIRMLPEARRERARARDAMFWSNVRDSLRELMKLGLVEKAALPSRTNQLDAHRSRKFLLTEAGAKFLELERRDAWEFRDRFAQAMLIAHPYLRELYRLLGSQELFFPRIQKSEIPGDVEAWRSGPPALLEGLTAFLGDAIQQVMDKELRITGLGDRMRPYLISAWKRLDTRQKAHALSQAVVKTFNDVAIRVLLQGYGQRMDYVTFRSAVGLLSDLSAIWNTRSLRDRRGWTIWATSAATIPNSTANRSPGDEALQGGVWFKRRAADHDAVREALMTNFFSLPGRRGGFALIHELRAQVCYRMKIHGHDFDSVLRRLHSQSLVDESYAINLDRGGADELPPSEEPFRIGGRAFYLITLLKRE</sequence>